<feature type="active site" evidence="5 6">
    <location>
        <position position="218"/>
    </location>
</feature>
<dbReference type="Pfam" id="PF00171">
    <property type="entry name" value="Aldedh"/>
    <property type="match status" value="1"/>
</dbReference>
<accession>A0A923SDM5</accession>
<gene>
    <name evidence="9" type="ORF">H8N03_24765</name>
</gene>
<dbReference type="RefSeq" id="WP_187078918.1">
    <property type="nucleotide sequence ID" value="NZ_JACORT010000015.1"/>
</dbReference>
<dbReference type="PROSITE" id="PS00687">
    <property type="entry name" value="ALDEHYDE_DEHYDR_GLU"/>
    <property type="match status" value="1"/>
</dbReference>
<comment type="similarity">
    <text evidence="1 4 7">Belongs to the aldehyde dehydrogenase family.</text>
</comment>
<dbReference type="InterPro" id="IPR012394">
    <property type="entry name" value="Aldehyde_DH_NAD(P)"/>
</dbReference>
<dbReference type="PANTHER" id="PTHR43570:SF16">
    <property type="entry name" value="ALDEHYDE DEHYDROGENASE TYPE III, ISOFORM Q"/>
    <property type="match status" value="1"/>
</dbReference>
<evidence type="ECO:0000313" key="10">
    <source>
        <dbReference type="Proteomes" id="UP000608513"/>
    </source>
</evidence>
<proteinExistence type="inferred from homology"/>
<sequence length="467" mass="50227">MDASTSCPPASGSELLQAQRAFFRSGATRPVAFRRDALVRLRAALVGAEAEVLAALQADLGRPPAEAYASEVGFVLGEIDFALRHLARWARPRKERTPPLLFPATSWIHPEPYGCTLIVGPWNYPVQLLLVPLLGAIAAGNCAVLKPSELAPRTAEVLARVVATAFPPGHVAVVQGGVDAVQELLAQRFDSIFFTGGARVGRIVMQAAARFLTPVTLELGGKSPCIVDASADLDVAARRIAWGKFMNAGQTCVAPDFVLVHASVRAQLVERLAATVRAFYGDAPRGSPDFGRIVNTAHFDRLAALLGRGRAAVGGDSDRAERYIAPTVLDGVEWTDPVMQDEIFGPILPVLEFATLDAAIARVQAMERPLALYVFAGERAVQDRVLRELPSGGACVNDTVAQLLNPRLPFGGVGDSGLGGYHGRHSFETFSHMRSVVRRGTWFDLAAKYPPYRMPLAVLRRLMQVLG</sequence>
<dbReference type="CDD" id="cd07136">
    <property type="entry name" value="ALDH_YwdH-P39616"/>
    <property type="match status" value="1"/>
</dbReference>
<dbReference type="Gene3D" id="3.40.309.10">
    <property type="entry name" value="Aldehyde Dehydrogenase, Chain A, domain 2"/>
    <property type="match status" value="1"/>
</dbReference>
<dbReference type="InterPro" id="IPR015590">
    <property type="entry name" value="Aldehyde_DH_dom"/>
</dbReference>
<evidence type="ECO:0000256" key="6">
    <source>
        <dbReference type="PROSITE-ProRule" id="PRU10007"/>
    </source>
</evidence>
<dbReference type="InterPro" id="IPR016161">
    <property type="entry name" value="Ald_DH/histidinol_DH"/>
</dbReference>
<evidence type="ECO:0000256" key="3">
    <source>
        <dbReference type="ARBA" id="ARBA00023027"/>
    </source>
</evidence>
<evidence type="ECO:0000313" key="9">
    <source>
        <dbReference type="EMBL" id="MBC5786175.1"/>
    </source>
</evidence>
<evidence type="ECO:0000256" key="2">
    <source>
        <dbReference type="ARBA" id="ARBA00023002"/>
    </source>
</evidence>
<evidence type="ECO:0000256" key="1">
    <source>
        <dbReference type="ARBA" id="ARBA00009986"/>
    </source>
</evidence>
<dbReference type="AlphaFoldDB" id="A0A923SDM5"/>
<dbReference type="PANTHER" id="PTHR43570">
    <property type="entry name" value="ALDEHYDE DEHYDROGENASE"/>
    <property type="match status" value="1"/>
</dbReference>
<dbReference type="InterPro" id="IPR016163">
    <property type="entry name" value="Ald_DH_C"/>
</dbReference>
<dbReference type="FunFam" id="3.40.605.10:FF:000004">
    <property type="entry name" value="Aldehyde dehydrogenase"/>
    <property type="match status" value="1"/>
</dbReference>
<dbReference type="EMBL" id="JACORT010000015">
    <property type="protein sequence ID" value="MBC5786175.1"/>
    <property type="molecule type" value="Genomic_DNA"/>
</dbReference>
<reference evidence="9" key="1">
    <citation type="submission" date="2020-08" db="EMBL/GenBank/DDBJ databases">
        <title>Ramlibacter sp. USB13 16S ribosomal RNA gene genome sequencing and assembly.</title>
        <authorList>
            <person name="Kang M."/>
        </authorList>
    </citation>
    <scope>NUCLEOTIDE SEQUENCE</scope>
    <source>
        <strain evidence="9">USB13</strain>
    </source>
</reference>
<evidence type="ECO:0000256" key="4">
    <source>
        <dbReference type="PIRNR" id="PIRNR036492"/>
    </source>
</evidence>
<keyword evidence="10" id="KW-1185">Reference proteome</keyword>
<dbReference type="GO" id="GO:0005737">
    <property type="term" value="C:cytoplasm"/>
    <property type="evidence" value="ECO:0007669"/>
    <property type="project" value="TreeGrafter"/>
</dbReference>
<dbReference type="PIRSF" id="PIRSF036492">
    <property type="entry name" value="ALDH"/>
    <property type="match status" value="1"/>
</dbReference>
<dbReference type="PROSITE" id="PS00070">
    <property type="entry name" value="ALDEHYDE_DEHYDR_CYS"/>
    <property type="match status" value="1"/>
</dbReference>
<comment type="caution">
    <text evidence="9">The sequence shown here is derived from an EMBL/GenBank/DDBJ whole genome shotgun (WGS) entry which is preliminary data.</text>
</comment>
<feature type="domain" description="Aldehyde dehydrogenase" evidence="8">
    <location>
        <begin position="18"/>
        <end position="436"/>
    </location>
</feature>
<dbReference type="GO" id="GO:0004029">
    <property type="term" value="F:aldehyde dehydrogenase (NAD+) activity"/>
    <property type="evidence" value="ECO:0007669"/>
    <property type="project" value="TreeGrafter"/>
</dbReference>
<dbReference type="FunFam" id="3.40.309.10:FF:000003">
    <property type="entry name" value="Aldehyde dehydrogenase"/>
    <property type="match status" value="1"/>
</dbReference>
<feature type="active site" evidence="5">
    <location>
        <position position="252"/>
    </location>
</feature>
<dbReference type="GO" id="GO:0006081">
    <property type="term" value="P:aldehyde metabolic process"/>
    <property type="evidence" value="ECO:0007669"/>
    <property type="project" value="InterPro"/>
</dbReference>
<dbReference type="InterPro" id="IPR029510">
    <property type="entry name" value="Ald_DH_CS_GLU"/>
</dbReference>
<dbReference type="SUPFAM" id="SSF53720">
    <property type="entry name" value="ALDH-like"/>
    <property type="match status" value="1"/>
</dbReference>
<dbReference type="InterPro" id="IPR016160">
    <property type="entry name" value="Ald_DH_CS_CYS"/>
</dbReference>
<name>A0A923SDM5_9BURK</name>
<dbReference type="InterPro" id="IPR016162">
    <property type="entry name" value="Ald_DH_N"/>
</dbReference>
<protein>
    <recommendedName>
        <fullName evidence="4">Aldehyde dehydrogenase</fullName>
    </recommendedName>
</protein>
<evidence type="ECO:0000256" key="7">
    <source>
        <dbReference type="RuleBase" id="RU003345"/>
    </source>
</evidence>
<dbReference type="Gene3D" id="3.40.605.10">
    <property type="entry name" value="Aldehyde Dehydrogenase, Chain A, domain 1"/>
    <property type="match status" value="1"/>
</dbReference>
<keyword evidence="3" id="KW-0520">NAD</keyword>
<keyword evidence="2 4" id="KW-0560">Oxidoreductase</keyword>
<organism evidence="9 10">
    <name type="scientific">Ramlibacter cellulosilyticus</name>
    <dbReference type="NCBI Taxonomy" id="2764187"/>
    <lineage>
        <taxon>Bacteria</taxon>
        <taxon>Pseudomonadati</taxon>
        <taxon>Pseudomonadota</taxon>
        <taxon>Betaproteobacteria</taxon>
        <taxon>Burkholderiales</taxon>
        <taxon>Comamonadaceae</taxon>
        <taxon>Ramlibacter</taxon>
    </lineage>
</organism>
<evidence type="ECO:0000259" key="8">
    <source>
        <dbReference type="Pfam" id="PF00171"/>
    </source>
</evidence>
<dbReference type="Proteomes" id="UP000608513">
    <property type="component" value="Unassembled WGS sequence"/>
</dbReference>
<evidence type="ECO:0000256" key="5">
    <source>
        <dbReference type="PIRSR" id="PIRSR036492-1"/>
    </source>
</evidence>